<dbReference type="RefSeq" id="WP_326926302.1">
    <property type="nucleotide sequence ID" value="NZ_CP123443.1"/>
</dbReference>
<evidence type="ECO:0000313" key="1">
    <source>
        <dbReference type="EMBL" id="WGK68136.1"/>
    </source>
</evidence>
<dbReference type="Proteomes" id="UP001228690">
    <property type="component" value="Chromosome"/>
</dbReference>
<protein>
    <recommendedName>
        <fullName evidence="3">Lipoprotein</fullName>
    </recommendedName>
</protein>
<evidence type="ECO:0008006" key="3">
    <source>
        <dbReference type="Google" id="ProtNLM"/>
    </source>
</evidence>
<sequence>MTKRLFFAGLSCLLLLNSCLSLKIVLRLPQKSGEHGTLELEYRLSEDLQNISNYPYPRDDIAPMPLPLWEWDFRSIAAQSETIELLNYSFRQAHKKGDAGLVRATLRFAGEDDLRLLLGREIQWRDRQFRWQLSSNDVENPDASYPQLDGDLSAEEHLLLQQVFAGQTLDILVTGGSSTSTAYQQLTMADFITGKESIDISQ</sequence>
<organism evidence="1 2">
    <name type="scientific">Candidatus Haliotispira prima</name>
    <dbReference type="NCBI Taxonomy" id="3034016"/>
    <lineage>
        <taxon>Bacteria</taxon>
        <taxon>Pseudomonadati</taxon>
        <taxon>Spirochaetota</taxon>
        <taxon>Spirochaetia</taxon>
        <taxon>Spirochaetales</taxon>
        <taxon>Spirochaetaceae</taxon>
        <taxon>Candidatus Haliotispira</taxon>
    </lineage>
</organism>
<dbReference type="EMBL" id="CP123443">
    <property type="protein sequence ID" value="WGK68136.1"/>
    <property type="molecule type" value="Genomic_DNA"/>
</dbReference>
<gene>
    <name evidence="1" type="ORF">P0082_06525</name>
</gene>
<proteinExistence type="predicted"/>
<name>A0ABY8MDT8_9SPIO</name>
<keyword evidence="2" id="KW-1185">Reference proteome</keyword>
<evidence type="ECO:0000313" key="2">
    <source>
        <dbReference type="Proteomes" id="UP001228690"/>
    </source>
</evidence>
<accession>A0ABY8MDT8</accession>
<reference evidence="1 2" key="1">
    <citation type="submission" date="2023-04" db="EMBL/GenBank/DDBJ databases">
        <title>Spirochaete genome identified in red abalone sample constitutes a novel genus.</title>
        <authorList>
            <person name="Sharma S.P."/>
            <person name="Purcell C.M."/>
            <person name="Hyde J.R."/>
            <person name="Severin A.J."/>
        </authorList>
    </citation>
    <scope>NUCLEOTIDE SEQUENCE [LARGE SCALE GENOMIC DNA]</scope>
    <source>
        <strain evidence="1 2">SP-2023</strain>
    </source>
</reference>